<dbReference type="Pfam" id="PF05751">
    <property type="entry name" value="FixH"/>
    <property type="match status" value="1"/>
</dbReference>
<sequence>MTKSSPWRSPVFLIWSGLLLMFFIANGVFIYLAQTNDPGLVVDNYYERGQDYEKNMLKRMAQDPGWNMRIEPAPKLIQNTDGEVRFFLSDKEGELLVPDSVRLFAYRPTHKEGDFDVPMEELQNGVYRAMVAFPLPGIWDVLVVVTKADAEYSEALRINVAKPE</sequence>
<proteinExistence type="predicted"/>
<dbReference type="Proteomes" id="UP000253769">
    <property type="component" value="Unassembled WGS sequence"/>
</dbReference>
<keyword evidence="1" id="KW-1133">Transmembrane helix</keyword>
<evidence type="ECO:0000313" key="3">
    <source>
        <dbReference type="Proteomes" id="UP000253769"/>
    </source>
</evidence>
<evidence type="ECO:0000256" key="1">
    <source>
        <dbReference type="SAM" id="Phobius"/>
    </source>
</evidence>
<dbReference type="AlphaFoldDB" id="A0A369WQE8"/>
<protein>
    <submittedName>
        <fullName evidence="2">Nitrogen fixation protein FixH</fullName>
    </submittedName>
</protein>
<name>A0A369WQE8_9GAMM</name>
<accession>A0A369WQE8</accession>
<dbReference type="OrthoDB" id="5295180at2"/>
<organism evidence="2 3">
    <name type="scientific">Motiliproteus coralliicola</name>
    <dbReference type="NCBI Taxonomy" id="2283196"/>
    <lineage>
        <taxon>Bacteria</taxon>
        <taxon>Pseudomonadati</taxon>
        <taxon>Pseudomonadota</taxon>
        <taxon>Gammaproteobacteria</taxon>
        <taxon>Oceanospirillales</taxon>
        <taxon>Oceanospirillaceae</taxon>
        <taxon>Motiliproteus</taxon>
    </lineage>
</organism>
<keyword evidence="1" id="KW-0812">Transmembrane</keyword>
<comment type="caution">
    <text evidence="2">The sequence shown here is derived from an EMBL/GenBank/DDBJ whole genome shotgun (WGS) entry which is preliminary data.</text>
</comment>
<dbReference type="InterPro" id="IPR008620">
    <property type="entry name" value="FixH"/>
</dbReference>
<keyword evidence="1" id="KW-0472">Membrane</keyword>
<dbReference type="EMBL" id="QQOH01000001">
    <property type="protein sequence ID" value="RDE24300.1"/>
    <property type="molecule type" value="Genomic_DNA"/>
</dbReference>
<gene>
    <name evidence="2" type="ORF">DV711_01545</name>
</gene>
<evidence type="ECO:0000313" key="2">
    <source>
        <dbReference type="EMBL" id="RDE24300.1"/>
    </source>
</evidence>
<keyword evidence="3" id="KW-1185">Reference proteome</keyword>
<feature type="transmembrane region" description="Helical" evidence="1">
    <location>
        <begin position="12"/>
        <end position="33"/>
    </location>
</feature>
<dbReference type="RefSeq" id="WP_114693885.1">
    <property type="nucleotide sequence ID" value="NZ_QQOH01000001.1"/>
</dbReference>
<reference evidence="2 3" key="1">
    <citation type="submission" date="2018-07" db="EMBL/GenBank/DDBJ databases">
        <title>Motiliproteus coralliicola sp. nov., a bacterium isolated from Coral.</title>
        <authorList>
            <person name="Wang G."/>
        </authorList>
    </citation>
    <scope>NUCLEOTIDE SEQUENCE [LARGE SCALE GENOMIC DNA]</scope>
    <source>
        <strain evidence="2 3">C34</strain>
    </source>
</reference>